<dbReference type="Gene3D" id="3.10.28.10">
    <property type="entry name" value="Homing endonucleases"/>
    <property type="match status" value="2"/>
</dbReference>
<comment type="caution">
    <text evidence="1">The sequence shown here is derived from an EMBL/GenBank/DDBJ whole genome shotgun (WGS) entry which is preliminary data.</text>
</comment>
<evidence type="ECO:0000313" key="2">
    <source>
        <dbReference type="Proteomes" id="UP000654075"/>
    </source>
</evidence>
<keyword evidence="2" id="KW-1185">Reference proteome</keyword>
<proteinExistence type="predicted"/>
<dbReference type="InterPro" id="IPR027434">
    <property type="entry name" value="Homing_endonucl"/>
</dbReference>
<reference evidence="1" key="1">
    <citation type="submission" date="2021-02" db="EMBL/GenBank/DDBJ databases">
        <authorList>
            <person name="Dougan E. K."/>
            <person name="Rhodes N."/>
            <person name="Thang M."/>
            <person name="Chan C."/>
        </authorList>
    </citation>
    <scope>NUCLEOTIDE SEQUENCE</scope>
</reference>
<organism evidence="1 2">
    <name type="scientific">Polarella glacialis</name>
    <name type="common">Dinoflagellate</name>
    <dbReference type="NCBI Taxonomy" id="89957"/>
    <lineage>
        <taxon>Eukaryota</taxon>
        <taxon>Sar</taxon>
        <taxon>Alveolata</taxon>
        <taxon>Dinophyceae</taxon>
        <taxon>Suessiales</taxon>
        <taxon>Suessiaceae</taxon>
        <taxon>Polarella</taxon>
    </lineage>
</organism>
<evidence type="ECO:0000313" key="1">
    <source>
        <dbReference type="EMBL" id="CAE8609925.1"/>
    </source>
</evidence>
<accession>A0A813FDK6</accession>
<gene>
    <name evidence="1" type="ORF">PGLA1383_LOCUS27752</name>
</gene>
<sequence>MQPLQLISRRLLRHIEPYDARLLARSTLCTPFAEVRFMFLRGGCRHSIAECAPDAAINDGKQCKPSETPHCIRNVLWTPNNYLDQLHHKQRRLLALMRRLVWPVHDHMTAYGQQYKLPFRNPSAHCSVSQQDLEYAAGFFDGDGCVTGDSREQKFKLQISQTASNCEALVFFTRLFGGVSYRQGRGQGRGRPVVQWRMLGAAASKAASMMASHPSLKKGQLSLASTWPESKLLRMEASVKLRELKDLVPRPEDVLCTWNYLAGFFDAEGCISVPGISNTVHLSIGQKHNAVLLAIQAFLKQEMPEHSSKLRFHKSSGTKGVWNLHLDTHGFSISVLRIMMVSGLIVKKKSAELVLLLDASNHADVRTRLAEMSGNQSIDTWLDAQGVARARHIGKLQSNMSYYKSVGNTTKVVVLQRSIQDMKELHRVSTAETNVSNLRKTIREMIGMGCEACPLVAPFS</sequence>
<dbReference type="SUPFAM" id="SSF55608">
    <property type="entry name" value="Homing endonucleases"/>
    <property type="match status" value="2"/>
</dbReference>
<evidence type="ECO:0008006" key="3">
    <source>
        <dbReference type="Google" id="ProtNLM"/>
    </source>
</evidence>
<dbReference type="EMBL" id="CAJNNV010024452">
    <property type="protein sequence ID" value="CAE8609925.1"/>
    <property type="molecule type" value="Genomic_DNA"/>
</dbReference>
<protein>
    <recommendedName>
        <fullName evidence="3">LAGLIDADG endonuclease</fullName>
    </recommendedName>
</protein>
<name>A0A813FDK6_POLGL</name>
<dbReference type="Proteomes" id="UP000654075">
    <property type="component" value="Unassembled WGS sequence"/>
</dbReference>
<dbReference type="AlphaFoldDB" id="A0A813FDK6"/>